<protein>
    <submittedName>
        <fullName evidence="1">Uncharacterized protein</fullName>
    </submittedName>
</protein>
<gene>
    <name evidence="1" type="ORF">INH39_25410</name>
</gene>
<sequence>MKKWIEVEVEADVTDFTTQELREELIKREGTTSGVPTLGSEEHHPLHEIYYALKFGLTERATELVKAYVCDELGVVL</sequence>
<organism evidence="1 2">
    <name type="scientific">Massilia violaceinigra</name>
    <dbReference type="NCBI Taxonomy" id="2045208"/>
    <lineage>
        <taxon>Bacteria</taxon>
        <taxon>Pseudomonadati</taxon>
        <taxon>Pseudomonadota</taxon>
        <taxon>Betaproteobacteria</taxon>
        <taxon>Burkholderiales</taxon>
        <taxon>Oxalobacteraceae</taxon>
        <taxon>Telluria group</taxon>
        <taxon>Massilia</taxon>
    </lineage>
</organism>
<evidence type="ECO:0000313" key="2">
    <source>
        <dbReference type="Proteomes" id="UP000831532"/>
    </source>
</evidence>
<name>A0ABY4A3Y0_9BURK</name>
<proteinExistence type="predicted"/>
<evidence type="ECO:0000313" key="1">
    <source>
        <dbReference type="EMBL" id="UOD28749.1"/>
    </source>
</evidence>
<accession>A0ABY4A3Y0</accession>
<keyword evidence="2" id="KW-1185">Reference proteome</keyword>
<dbReference type="Proteomes" id="UP000831532">
    <property type="component" value="Chromosome"/>
</dbReference>
<dbReference type="RefSeq" id="WP_243489896.1">
    <property type="nucleotide sequence ID" value="NZ_CP063361.1"/>
</dbReference>
<reference evidence="1 2" key="1">
    <citation type="submission" date="2020-10" db="EMBL/GenBank/DDBJ databases">
        <title>Genome analysis of Massilia species.</title>
        <authorList>
            <person name="Jung D.-H."/>
        </authorList>
    </citation>
    <scope>NUCLEOTIDE SEQUENCE [LARGE SCALE GENOMIC DNA]</scope>
    <source>
        <strain evidence="2">sipir</strain>
    </source>
</reference>
<dbReference type="EMBL" id="CP063361">
    <property type="protein sequence ID" value="UOD28749.1"/>
    <property type="molecule type" value="Genomic_DNA"/>
</dbReference>